<dbReference type="InterPro" id="IPR034683">
    <property type="entry name" value="IspD/TarI"/>
</dbReference>
<evidence type="ECO:0000256" key="2">
    <source>
        <dbReference type="ARBA" id="ARBA00022695"/>
    </source>
</evidence>
<evidence type="ECO:0000256" key="1">
    <source>
        <dbReference type="ARBA" id="ARBA00022679"/>
    </source>
</evidence>
<dbReference type="PANTHER" id="PTHR32125">
    <property type="entry name" value="2-C-METHYL-D-ERYTHRITOL 4-PHOSPHATE CYTIDYLYLTRANSFERASE, CHLOROPLASTIC"/>
    <property type="match status" value="1"/>
</dbReference>
<dbReference type="InterPro" id="IPR029044">
    <property type="entry name" value="Nucleotide-diphossugar_trans"/>
</dbReference>
<protein>
    <submittedName>
        <fullName evidence="3">2-C-methyl-D-erythritol 4-phosphate cytidylyltransferase</fullName>
    </submittedName>
</protein>
<dbReference type="RefSeq" id="WP_145935746.1">
    <property type="nucleotide sequence ID" value="NZ_BNAV01000010.1"/>
</dbReference>
<dbReference type="OrthoDB" id="9802561at2"/>
<keyword evidence="2 3" id="KW-0548">Nucleotidyltransferase</keyword>
<evidence type="ECO:0000313" key="4">
    <source>
        <dbReference type="Proteomes" id="UP000658656"/>
    </source>
</evidence>
<name>A0A8H9J4N6_9PSEU</name>
<sequence>MSTAALVIADAEGLDVVVQGKTLLAHALRGVEAAGCVDFLVVAVPANRLGSYEPIVQARPGTGERCRVLSCDGTRAESIRQAFESLSDTAFDVILLCDAARAFVPPGTVTAVVDAVRAGAPAAVPVLPVTDTVKLVDSSGVIIATEDRSRLRTVQAPFACTPSVLREACARGLDLLTELPGTVRTVAGHQNAIRLTTEFDVSVAEALLNEERA</sequence>
<organism evidence="3 4">
    <name type="scientific">Amycolatopsis bartoniae</name>
    <dbReference type="NCBI Taxonomy" id="941986"/>
    <lineage>
        <taxon>Bacteria</taxon>
        <taxon>Bacillati</taxon>
        <taxon>Actinomycetota</taxon>
        <taxon>Actinomycetes</taxon>
        <taxon>Pseudonocardiales</taxon>
        <taxon>Pseudonocardiaceae</taxon>
        <taxon>Amycolatopsis</taxon>
    </lineage>
</organism>
<reference evidence="3" key="2">
    <citation type="submission" date="2020-09" db="EMBL/GenBank/DDBJ databases">
        <authorList>
            <person name="Sun Q."/>
            <person name="Zhou Y."/>
        </authorList>
    </citation>
    <scope>NUCLEOTIDE SEQUENCE</scope>
    <source>
        <strain evidence="3">CGMCC 4.7679</strain>
    </source>
</reference>
<dbReference type="InterPro" id="IPR050088">
    <property type="entry name" value="IspD/TarI_cytidylyltransf_bact"/>
</dbReference>
<evidence type="ECO:0000313" key="3">
    <source>
        <dbReference type="EMBL" id="GHF74336.1"/>
    </source>
</evidence>
<comment type="caution">
    <text evidence="3">The sequence shown here is derived from an EMBL/GenBank/DDBJ whole genome shotgun (WGS) entry which is preliminary data.</text>
</comment>
<keyword evidence="1 3" id="KW-0808">Transferase</keyword>
<reference evidence="3" key="1">
    <citation type="journal article" date="2014" name="Int. J. Syst. Evol. Microbiol.">
        <title>Complete genome sequence of Corynebacterium casei LMG S-19264T (=DSM 44701T), isolated from a smear-ripened cheese.</title>
        <authorList>
            <consortium name="US DOE Joint Genome Institute (JGI-PGF)"/>
            <person name="Walter F."/>
            <person name="Albersmeier A."/>
            <person name="Kalinowski J."/>
            <person name="Ruckert C."/>
        </authorList>
    </citation>
    <scope>NUCLEOTIDE SEQUENCE</scope>
    <source>
        <strain evidence="3">CGMCC 4.7679</strain>
    </source>
</reference>
<dbReference type="SUPFAM" id="SSF53448">
    <property type="entry name" value="Nucleotide-diphospho-sugar transferases"/>
    <property type="match status" value="1"/>
</dbReference>
<proteinExistence type="predicted"/>
<dbReference type="Gene3D" id="3.90.550.10">
    <property type="entry name" value="Spore Coat Polysaccharide Biosynthesis Protein SpsA, Chain A"/>
    <property type="match status" value="1"/>
</dbReference>
<dbReference type="GO" id="GO:0050518">
    <property type="term" value="F:2-C-methyl-D-erythritol 4-phosphate cytidylyltransferase activity"/>
    <property type="evidence" value="ECO:0007669"/>
    <property type="project" value="TreeGrafter"/>
</dbReference>
<gene>
    <name evidence="3" type="primary">ispD</name>
    <name evidence="3" type="ORF">GCM10017566_55160</name>
</gene>
<keyword evidence="4" id="KW-1185">Reference proteome</keyword>
<accession>A0A8H9J4N6</accession>
<dbReference type="EMBL" id="BNAV01000010">
    <property type="protein sequence ID" value="GHF74336.1"/>
    <property type="molecule type" value="Genomic_DNA"/>
</dbReference>
<dbReference type="Pfam" id="PF01128">
    <property type="entry name" value="IspD"/>
    <property type="match status" value="1"/>
</dbReference>
<dbReference type="PANTHER" id="PTHR32125:SF4">
    <property type="entry name" value="2-C-METHYL-D-ERYTHRITOL 4-PHOSPHATE CYTIDYLYLTRANSFERASE, CHLOROPLASTIC"/>
    <property type="match status" value="1"/>
</dbReference>
<dbReference type="AlphaFoldDB" id="A0A8H9J4N6"/>
<dbReference type="Proteomes" id="UP000658656">
    <property type="component" value="Unassembled WGS sequence"/>
</dbReference>